<dbReference type="InterPro" id="IPR036397">
    <property type="entry name" value="RNaseH_sf"/>
</dbReference>
<keyword evidence="2" id="KW-1185">Reference proteome</keyword>
<accession>A0AAV3QKE2</accession>
<dbReference type="Gene3D" id="3.30.420.10">
    <property type="entry name" value="Ribonuclease H-like superfamily/Ribonuclease H"/>
    <property type="match status" value="1"/>
</dbReference>
<evidence type="ECO:0000313" key="1">
    <source>
        <dbReference type="EMBL" id="GAA0163008.1"/>
    </source>
</evidence>
<dbReference type="GO" id="GO:0003676">
    <property type="term" value="F:nucleic acid binding"/>
    <property type="evidence" value="ECO:0007669"/>
    <property type="project" value="InterPro"/>
</dbReference>
<reference evidence="1 2" key="1">
    <citation type="submission" date="2024-01" db="EMBL/GenBank/DDBJ databases">
        <title>The complete chloroplast genome sequence of Lithospermum erythrorhizon: insights into the phylogenetic relationship among Boraginaceae species and the maternal lineages of purple gromwells.</title>
        <authorList>
            <person name="Okada T."/>
            <person name="Watanabe K."/>
        </authorList>
    </citation>
    <scope>NUCLEOTIDE SEQUENCE [LARGE SCALE GENOMIC DNA]</scope>
</reference>
<comment type="caution">
    <text evidence="1">The sequence shown here is derived from an EMBL/GenBank/DDBJ whole genome shotgun (WGS) entry which is preliminary data.</text>
</comment>
<name>A0AAV3QKE2_LITER</name>
<evidence type="ECO:0000313" key="2">
    <source>
        <dbReference type="Proteomes" id="UP001454036"/>
    </source>
</evidence>
<sequence>MKPPNSYKEVQKLTGCLAALNRFISKAGERNLPFFKNLRHQVRGSCGVKNEIIMRYYAKEVEISQEFKQIIFEHIPRAENEREDGLSRFARTYYSKLPEGLYVEVCDQPAYREEVIKSIVGLNSRDWSDPIIEYLVHGRLPNNNLEAKKVQN</sequence>
<organism evidence="1 2">
    <name type="scientific">Lithospermum erythrorhizon</name>
    <name type="common">Purple gromwell</name>
    <name type="synonym">Lithospermum officinale var. erythrorhizon</name>
    <dbReference type="NCBI Taxonomy" id="34254"/>
    <lineage>
        <taxon>Eukaryota</taxon>
        <taxon>Viridiplantae</taxon>
        <taxon>Streptophyta</taxon>
        <taxon>Embryophyta</taxon>
        <taxon>Tracheophyta</taxon>
        <taxon>Spermatophyta</taxon>
        <taxon>Magnoliopsida</taxon>
        <taxon>eudicotyledons</taxon>
        <taxon>Gunneridae</taxon>
        <taxon>Pentapetalae</taxon>
        <taxon>asterids</taxon>
        <taxon>lamiids</taxon>
        <taxon>Boraginales</taxon>
        <taxon>Boraginaceae</taxon>
        <taxon>Boraginoideae</taxon>
        <taxon>Lithospermeae</taxon>
        <taxon>Lithospermum</taxon>
    </lineage>
</organism>
<protein>
    <submittedName>
        <fullName evidence="1">Uncharacterized protein</fullName>
    </submittedName>
</protein>
<dbReference type="EMBL" id="BAABME010004628">
    <property type="protein sequence ID" value="GAA0163008.1"/>
    <property type="molecule type" value="Genomic_DNA"/>
</dbReference>
<dbReference type="Proteomes" id="UP001454036">
    <property type="component" value="Unassembled WGS sequence"/>
</dbReference>
<proteinExistence type="predicted"/>
<gene>
    <name evidence="1" type="ORF">LIER_18985</name>
</gene>
<dbReference type="AlphaFoldDB" id="A0AAV3QKE2"/>